<keyword evidence="1 8" id="KW-0813">Transport</keyword>
<comment type="subcellular location">
    <subcellularLocation>
        <location evidence="8">Cell membrane</location>
        <topology evidence="8">Multi-pass membrane protein</topology>
    </subcellularLocation>
</comment>
<evidence type="ECO:0000256" key="5">
    <source>
        <dbReference type="ARBA" id="ARBA00023065"/>
    </source>
</evidence>
<keyword evidence="7 8" id="KW-0464">Manganese</keyword>
<evidence type="ECO:0000256" key="7">
    <source>
        <dbReference type="ARBA" id="ARBA00023211"/>
    </source>
</evidence>
<evidence type="ECO:0000313" key="11">
    <source>
        <dbReference type="Proteomes" id="UP001139319"/>
    </source>
</evidence>
<evidence type="ECO:0000256" key="4">
    <source>
        <dbReference type="ARBA" id="ARBA00022989"/>
    </source>
</evidence>
<name>A0A9X2KX63_9GAMM</name>
<evidence type="ECO:0000256" key="6">
    <source>
        <dbReference type="ARBA" id="ARBA00023136"/>
    </source>
</evidence>
<feature type="transmembrane region" description="Helical" evidence="8">
    <location>
        <begin position="70"/>
        <end position="90"/>
    </location>
</feature>
<dbReference type="Proteomes" id="UP001139319">
    <property type="component" value="Unassembled WGS sequence"/>
</dbReference>
<dbReference type="GO" id="GO:0005384">
    <property type="term" value="F:manganese ion transmembrane transporter activity"/>
    <property type="evidence" value="ECO:0007669"/>
    <property type="project" value="UniProtKB-UniRule"/>
</dbReference>
<protein>
    <recommendedName>
        <fullName evidence="8">Putative manganese efflux pump MntP</fullName>
    </recommendedName>
</protein>
<evidence type="ECO:0000256" key="8">
    <source>
        <dbReference type="HAMAP-Rule" id="MF_01521"/>
    </source>
</evidence>
<feature type="chain" id="PRO_5040803399" description="Putative manganese efflux pump MntP" evidence="9">
    <location>
        <begin position="20"/>
        <end position="187"/>
    </location>
</feature>
<reference evidence="10" key="2">
    <citation type="submission" date="2023-01" db="EMBL/GenBank/DDBJ databases">
        <title>Gilvimarinus xylanilyticus HB14 isolated from Caulerpa lentillifera aquaculture base in Hainan, China.</title>
        <authorList>
            <person name="Zhang Y.-J."/>
        </authorList>
    </citation>
    <scope>NUCLEOTIDE SEQUENCE</scope>
    <source>
        <strain evidence="10">HB14</strain>
    </source>
</reference>
<feature type="signal peptide" evidence="9">
    <location>
        <begin position="1"/>
        <end position="19"/>
    </location>
</feature>
<feature type="transmembrane region" description="Helical" evidence="8">
    <location>
        <begin position="35"/>
        <end position="58"/>
    </location>
</feature>
<organism evidence="10 11">
    <name type="scientific">Gilvimarinus xylanilyticus</name>
    <dbReference type="NCBI Taxonomy" id="2944139"/>
    <lineage>
        <taxon>Bacteria</taxon>
        <taxon>Pseudomonadati</taxon>
        <taxon>Pseudomonadota</taxon>
        <taxon>Gammaproteobacteria</taxon>
        <taxon>Cellvibrionales</taxon>
        <taxon>Cellvibrionaceae</taxon>
        <taxon>Gilvimarinus</taxon>
    </lineage>
</organism>
<keyword evidence="4 8" id="KW-1133">Transmembrane helix</keyword>
<comment type="caution">
    <text evidence="10">The sequence shown here is derived from an EMBL/GenBank/DDBJ whole genome shotgun (WGS) entry which is preliminary data.</text>
</comment>
<evidence type="ECO:0000256" key="9">
    <source>
        <dbReference type="SAM" id="SignalP"/>
    </source>
</evidence>
<keyword evidence="3 8" id="KW-0812">Transmembrane</keyword>
<dbReference type="Pfam" id="PF02659">
    <property type="entry name" value="Mntp"/>
    <property type="match status" value="1"/>
</dbReference>
<dbReference type="RefSeq" id="WP_253969274.1">
    <property type="nucleotide sequence ID" value="NZ_JAMFTH010000008.1"/>
</dbReference>
<feature type="transmembrane region" description="Helical" evidence="8">
    <location>
        <begin position="102"/>
        <end position="126"/>
    </location>
</feature>
<dbReference type="InterPro" id="IPR022929">
    <property type="entry name" value="Put_MntP"/>
</dbReference>
<sequence length="187" mass="19501">MSLITLLFVALAMSTDAFAAAIAKGAKMYHPTLLTAAKTGLLFGCIEACTPLLGWLIGRAAVNWMEAWDHWIAFGLLAALGVHMIIQGFQPPDDEEDSQTSLWALLITATATSIDAMAVGVGLAFVQVNILIAAAAIGLATFTMVTIGVLLGRAIGAVAGKKSEILGGLILIAVGTHILLEHLRDHG</sequence>
<proteinExistence type="inferred from homology"/>
<dbReference type="AlphaFoldDB" id="A0A9X2KX63"/>
<keyword evidence="6 8" id="KW-0472">Membrane</keyword>
<evidence type="ECO:0000313" key="10">
    <source>
        <dbReference type="EMBL" id="MCP8900990.1"/>
    </source>
</evidence>
<dbReference type="InterPro" id="IPR003810">
    <property type="entry name" value="Mntp/YtaF"/>
</dbReference>
<dbReference type="GO" id="GO:0005886">
    <property type="term" value="C:plasma membrane"/>
    <property type="evidence" value="ECO:0007669"/>
    <property type="project" value="UniProtKB-SubCell"/>
</dbReference>
<dbReference type="EMBL" id="JAMFTH010000008">
    <property type="protein sequence ID" value="MCP8900990.1"/>
    <property type="molecule type" value="Genomic_DNA"/>
</dbReference>
<gene>
    <name evidence="8" type="primary">mntP</name>
    <name evidence="10" type="ORF">M6D89_16925</name>
</gene>
<dbReference type="PANTHER" id="PTHR35529:SF1">
    <property type="entry name" value="MANGANESE EFFLUX PUMP MNTP-RELATED"/>
    <property type="match status" value="1"/>
</dbReference>
<evidence type="ECO:0000256" key="1">
    <source>
        <dbReference type="ARBA" id="ARBA00022448"/>
    </source>
</evidence>
<dbReference type="PANTHER" id="PTHR35529">
    <property type="entry name" value="MANGANESE EFFLUX PUMP MNTP-RELATED"/>
    <property type="match status" value="1"/>
</dbReference>
<keyword evidence="9" id="KW-0732">Signal</keyword>
<accession>A0A9X2KX63</accession>
<keyword evidence="11" id="KW-1185">Reference proteome</keyword>
<keyword evidence="2 8" id="KW-1003">Cell membrane</keyword>
<comment type="function">
    <text evidence="8">Probably functions as a manganese efflux pump.</text>
</comment>
<feature type="transmembrane region" description="Helical" evidence="8">
    <location>
        <begin position="133"/>
        <end position="159"/>
    </location>
</feature>
<evidence type="ECO:0000256" key="2">
    <source>
        <dbReference type="ARBA" id="ARBA00022475"/>
    </source>
</evidence>
<dbReference type="HAMAP" id="MF_01521">
    <property type="entry name" value="MntP_pump"/>
    <property type="match status" value="1"/>
</dbReference>
<keyword evidence="5 8" id="KW-0406">Ion transport</keyword>
<reference evidence="10" key="1">
    <citation type="submission" date="2022-05" db="EMBL/GenBank/DDBJ databases">
        <authorList>
            <person name="Sun H.-N."/>
        </authorList>
    </citation>
    <scope>NUCLEOTIDE SEQUENCE</scope>
    <source>
        <strain evidence="10">HB14</strain>
    </source>
</reference>
<evidence type="ECO:0000256" key="3">
    <source>
        <dbReference type="ARBA" id="ARBA00022692"/>
    </source>
</evidence>
<feature type="transmembrane region" description="Helical" evidence="8">
    <location>
        <begin position="165"/>
        <end position="183"/>
    </location>
</feature>
<comment type="similarity">
    <text evidence="8">Belongs to the MntP (TC 9.B.29) family.</text>
</comment>